<gene>
    <name evidence="2" type="ORF">PMG25_05380</name>
</gene>
<dbReference type="RefSeq" id="WP_283765877.1">
    <property type="nucleotide sequence ID" value="NZ_JAQOSO010000023.1"/>
</dbReference>
<keyword evidence="3" id="KW-1185">Reference proteome</keyword>
<reference evidence="2 3" key="1">
    <citation type="submission" date="2023-01" db="EMBL/GenBank/DDBJ databases">
        <title>Novel diversity within Roseofilum (Cyanobacteria; Desertifilaceae) from marine benthic mats with descriptions of four novel species.</title>
        <authorList>
            <person name="Wang Y."/>
            <person name="Berthold D.E."/>
            <person name="Hu J."/>
            <person name="Lefler F.W."/>
            <person name="Laughinghouse H.D. IV."/>
        </authorList>
    </citation>
    <scope>NUCLEOTIDE SEQUENCE [LARGE SCALE GENOMIC DNA]</scope>
    <source>
        <strain evidence="2 3">BLCC-M114</strain>
    </source>
</reference>
<organism evidence="2 3">
    <name type="scientific">Roseofilum capinflatum BLCC-M114</name>
    <dbReference type="NCBI Taxonomy" id="3022440"/>
    <lineage>
        <taxon>Bacteria</taxon>
        <taxon>Bacillati</taxon>
        <taxon>Cyanobacteriota</taxon>
        <taxon>Cyanophyceae</taxon>
        <taxon>Desertifilales</taxon>
        <taxon>Desertifilaceae</taxon>
        <taxon>Roseofilum</taxon>
        <taxon>Roseofilum capinflatum</taxon>
    </lineage>
</organism>
<dbReference type="EMBL" id="JAQOSO010000023">
    <property type="protein sequence ID" value="MDJ1173521.1"/>
    <property type="molecule type" value="Genomic_DNA"/>
</dbReference>
<evidence type="ECO:0000256" key="1">
    <source>
        <dbReference type="SAM" id="MobiDB-lite"/>
    </source>
</evidence>
<sequence>MKYGIRGLVVFGLMMVNFPGRSLPAIASTPPSYVAQSIVGECRAARKGTFVYYERNFESGQIRGLQANDRVTLAGNGGGGWIAISEPTVGFVRTEDLKPCTVETVTLCANVNSFIHESRSLDSRPVRGILAGEQVVLTTEQVDEWRTVLEPRPGFIPDNRLRECDNSSSTVVPSRPSTTRPQPTPNVCHRVTPLVDAGLNVRSAPTEAARVVETLVPGTLVRLRSMAPRTDSTGRSWVSILSPVSGWVSDGFPGNKSNLRPVPCGSGR</sequence>
<feature type="region of interest" description="Disordered" evidence="1">
    <location>
        <begin position="166"/>
        <end position="185"/>
    </location>
</feature>
<proteinExistence type="predicted"/>
<evidence type="ECO:0000313" key="3">
    <source>
        <dbReference type="Proteomes" id="UP001235849"/>
    </source>
</evidence>
<evidence type="ECO:0000313" key="2">
    <source>
        <dbReference type="EMBL" id="MDJ1173521.1"/>
    </source>
</evidence>
<protein>
    <submittedName>
        <fullName evidence="2">SH3 domain-containing protein</fullName>
    </submittedName>
</protein>
<dbReference type="Proteomes" id="UP001235849">
    <property type="component" value="Unassembled WGS sequence"/>
</dbReference>
<feature type="compositionally biased region" description="Low complexity" evidence="1">
    <location>
        <begin position="167"/>
        <end position="181"/>
    </location>
</feature>
<accession>A0ABT7B2Y4</accession>
<comment type="caution">
    <text evidence="2">The sequence shown here is derived from an EMBL/GenBank/DDBJ whole genome shotgun (WGS) entry which is preliminary data.</text>
</comment>
<name>A0ABT7B2Y4_9CYAN</name>